<dbReference type="Proteomes" id="UP001370758">
    <property type="component" value="Unassembled WGS sequence"/>
</dbReference>
<comment type="caution">
    <text evidence="13">The sequence shown here is derived from an EMBL/GenBank/DDBJ whole genome shotgun (WGS) entry which is preliminary data.</text>
</comment>
<evidence type="ECO:0000256" key="11">
    <source>
        <dbReference type="SAM" id="MobiDB-lite"/>
    </source>
</evidence>
<dbReference type="PANTHER" id="PTHR22914">
    <property type="entry name" value="CHITIN SYNTHASE"/>
    <property type="match status" value="1"/>
</dbReference>
<dbReference type="GO" id="GO:0030428">
    <property type="term" value="C:cell septum"/>
    <property type="evidence" value="ECO:0007669"/>
    <property type="project" value="TreeGrafter"/>
</dbReference>
<feature type="compositionally biased region" description="Polar residues" evidence="11">
    <location>
        <begin position="1"/>
        <end position="12"/>
    </location>
</feature>
<protein>
    <recommendedName>
        <fullName evidence="2 10">Chitin synthase</fullName>
        <ecNumber evidence="2 10">2.4.1.16</ecNumber>
    </recommendedName>
</protein>
<keyword evidence="4 10" id="KW-0328">Glycosyltransferase</keyword>
<dbReference type="AlphaFoldDB" id="A0AAV9WK79"/>
<feature type="region of interest" description="Disordered" evidence="11">
    <location>
        <begin position="132"/>
        <end position="221"/>
    </location>
</feature>
<feature type="transmembrane region" description="Helical" evidence="10">
    <location>
        <begin position="624"/>
        <end position="643"/>
    </location>
</feature>
<feature type="transmembrane region" description="Helical" evidence="10">
    <location>
        <begin position="699"/>
        <end position="718"/>
    </location>
</feature>
<dbReference type="GO" id="GO:0071555">
    <property type="term" value="P:cell wall organization"/>
    <property type="evidence" value="ECO:0007669"/>
    <property type="project" value="UniProtKB-KW"/>
</dbReference>
<feature type="region of interest" description="Disordered" evidence="11">
    <location>
        <begin position="1"/>
        <end position="111"/>
    </location>
</feature>
<dbReference type="Pfam" id="PF08407">
    <property type="entry name" value="Chitin_synth_1N"/>
    <property type="match status" value="1"/>
</dbReference>
<dbReference type="GO" id="GO:0006031">
    <property type="term" value="P:chitin biosynthetic process"/>
    <property type="evidence" value="ECO:0007669"/>
    <property type="project" value="UniProtKB-UniRule"/>
</dbReference>
<evidence type="ECO:0000256" key="6">
    <source>
        <dbReference type="ARBA" id="ARBA00022692"/>
    </source>
</evidence>
<comment type="catalytic activity">
    <reaction evidence="10">
        <text>[(1-&gt;4)-N-acetyl-beta-D-glucosaminyl](n) + UDP-N-acetyl-alpha-D-glucosamine = [(1-&gt;4)-N-acetyl-beta-D-glucosaminyl](n+1) + UDP + H(+)</text>
        <dbReference type="Rhea" id="RHEA:16637"/>
        <dbReference type="Rhea" id="RHEA-COMP:9593"/>
        <dbReference type="Rhea" id="RHEA-COMP:9595"/>
        <dbReference type="ChEBI" id="CHEBI:15378"/>
        <dbReference type="ChEBI" id="CHEBI:17029"/>
        <dbReference type="ChEBI" id="CHEBI:57705"/>
        <dbReference type="ChEBI" id="CHEBI:58223"/>
        <dbReference type="EC" id="2.4.1.16"/>
    </reaction>
</comment>
<name>A0AAV9WK79_9PEZI</name>
<dbReference type="InterPro" id="IPR013616">
    <property type="entry name" value="Chitin_synth_N"/>
</dbReference>
<feature type="domain" description="Chitin synthase N-terminal" evidence="12">
    <location>
        <begin position="229"/>
        <end position="297"/>
    </location>
</feature>
<keyword evidence="7 10" id="KW-1133">Transmembrane helix</keyword>
<evidence type="ECO:0000256" key="9">
    <source>
        <dbReference type="ARBA" id="ARBA00023316"/>
    </source>
</evidence>
<evidence type="ECO:0000256" key="8">
    <source>
        <dbReference type="ARBA" id="ARBA00023136"/>
    </source>
</evidence>
<comment type="similarity">
    <text evidence="10">Belongs to the chitin synthase family.</text>
</comment>
<keyword evidence="9 10" id="KW-0961">Cell wall biogenesis/degradation</keyword>
<feature type="compositionally biased region" description="Low complexity" evidence="11">
    <location>
        <begin position="69"/>
        <end position="83"/>
    </location>
</feature>
<keyword evidence="6 10" id="KW-0812">Transmembrane</keyword>
<evidence type="ECO:0000256" key="2">
    <source>
        <dbReference type="ARBA" id="ARBA00012543"/>
    </source>
</evidence>
<feature type="transmembrane region" description="Helical" evidence="10">
    <location>
        <begin position="663"/>
        <end position="687"/>
    </location>
</feature>
<feature type="transmembrane region" description="Helical" evidence="10">
    <location>
        <begin position="782"/>
        <end position="801"/>
    </location>
</feature>
<comment type="subcellular location">
    <subcellularLocation>
        <location evidence="1 10">Cell membrane</location>
        <topology evidence="1 10">Multi-pass membrane protein</topology>
    </subcellularLocation>
</comment>
<organism evidence="13 14">
    <name type="scientific">Arthrobotrys musiformis</name>
    <dbReference type="NCBI Taxonomy" id="47236"/>
    <lineage>
        <taxon>Eukaryota</taxon>
        <taxon>Fungi</taxon>
        <taxon>Dikarya</taxon>
        <taxon>Ascomycota</taxon>
        <taxon>Pezizomycotina</taxon>
        <taxon>Orbiliomycetes</taxon>
        <taxon>Orbiliales</taxon>
        <taxon>Orbiliaceae</taxon>
        <taxon>Arthrobotrys</taxon>
    </lineage>
</organism>
<proteinExistence type="inferred from homology"/>
<comment type="function">
    <text evidence="10">Polymerizes chitin, a structural polymer of the cell wall and septum, by transferring the sugar moiety of UDP-GlcNAc to the non-reducing end of the growing chitin polymer.</text>
</comment>
<dbReference type="SUPFAM" id="SSF53448">
    <property type="entry name" value="Nucleotide-diphospho-sugar transferases"/>
    <property type="match status" value="1"/>
</dbReference>
<dbReference type="Pfam" id="PF01644">
    <property type="entry name" value="Chitin_synth_1"/>
    <property type="match status" value="1"/>
</dbReference>
<feature type="transmembrane region" description="Helical" evidence="10">
    <location>
        <begin position="950"/>
        <end position="972"/>
    </location>
</feature>
<keyword evidence="3 10" id="KW-1003">Cell membrane</keyword>
<gene>
    <name evidence="13" type="primary">CHS1</name>
    <name evidence="13" type="ORF">TWF481_005688</name>
</gene>
<dbReference type="GO" id="GO:0005886">
    <property type="term" value="C:plasma membrane"/>
    <property type="evidence" value="ECO:0007669"/>
    <property type="project" value="UniProtKB-SubCell"/>
</dbReference>
<evidence type="ECO:0000313" key="14">
    <source>
        <dbReference type="Proteomes" id="UP001370758"/>
    </source>
</evidence>
<keyword evidence="5 10" id="KW-0808">Transferase</keyword>
<evidence type="ECO:0000259" key="12">
    <source>
        <dbReference type="Pfam" id="PF08407"/>
    </source>
</evidence>
<keyword evidence="14" id="KW-1185">Reference proteome</keyword>
<evidence type="ECO:0000256" key="10">
    <source>
        <dbReference type="RuleBase" id="RU366040"/>
    </source>
</evidence>
<dbReference type="InterPro" id="IPR004835">
    <property type="entry name" value="Chitin_synth"/>
</dbReference>
<dbReference type="EC" id="2.4.1.16" evidence="2 10"/>
<dbReference type="GO" id="GO:0004100">
    <property type="term" value="F:chitin synthase activity"/>
    <property type="evidence" value="ECO:0007669"/>
    <property type="project" value="UniProtKB-UniRule"/>
</dbReference>
<feature type="compositionally biased region" description="Low complexity" evidence="11">
    <location>
        <begin position="133"/>
        <end position="152"/>
    </location>
</feature>
<dbReference type="CDD" id="cd04190">
    <property type="entry name" value="Chitin_synth_C"/>
    <property type="match status" value="1"/>
</dbReference>
<evidence type="ECO:0000256" key="5">
    <source>
        <dbReference type="ARBA" id="ARBA00022679"/>
    </source>
</evidence>
<evidence type="ECO:0000313" key="13">
    <source>
        <dbReference type="EMBL" id="KAK6507238.1"/>
    </source>
</evidence>
<evidence type="ECO:0000256" key="3">
    <source>
        <dbReference type="ARBA" id="ARBA00022475"/>
    </source>
</evidence>
<sequence>MAHRNNLNNNDPYSRLDFNGAGSFDPPSPISSPSHMDPFANPNNRTPSPGRPLQSRVTFQSPSPVYGDHQQQQQQQQPLHQPQPHNPYDAYGGAAPQRHNTPGLGPAHANYYDDEMIDQPTYSVQNLAHSYHQPQPQTGQQLSGQTTGQQYQNPSYNSHEDFDDPYQPSPLEDSYPMHQYNSEPGYDKDYDDSQPILSPSQAGFPEGQQDPGYFPPQSTTPVPTIKRWKTVKKVELYQGNLVLDCPVPKKLLSQMPRQNAREFTHMRYTAATCDPADFLKERFTLRQQLFSKPRFTELFIVVTMYNEDEILFARTMRGVIKNIQYMSSRTGSQTWGDEGWKKIVVCIVSDGRLKINPRTKSTLAAMGCYQDGIAKNQVGDKPVTAHIYEYTTQVNLEIKNDLVEVQPGGKNSVPMQVIFCLKEKNQKKINSHRWFFQAFGEVLDPSICVLIDAGTKPGGKSIYHLWKAFELNPECGGACGEIKAMLGSGWKHLRNPLVATQNFEYKMSNILDKPLESAFGFISVLPGAFSAYRFAALQSRKGLPGTQTNVPEGPLEKYFKGETMHGANSTFFDANMYLAEDRILCFELVTKRNCNWVLTYVKSSYAETDVPDRMPELILQRRRWLNGSFFAAVYALVHAFDIWRSKHSLLRKLMFHIEFLYQFIFMLFSWFALSNFFLVFKILTASLGEASVRFAPGRVLSVVFEWLYLGILLTCFILSLGNRPQGSNKLYMTMVIFWAIIMVYLLFAAIFVSVRAVQSVLDNTEGPVTINVLFQNRIFRDLLISLCSTYVIYFLSSFLFWEPWHMFTSFLQYLLLSPSYVNVLNVYAFCNTHDISWGTKGDDKVATDLGVVKVQEGGKVDVNIPSDDGDLDAEYTKQVNILREKFVEPPRVRKPEEVQEDYYKGVRSSVVLLWMFTNFGLAAVVLNSAGLDRLQVGPGADERAAIYLSVVLWSVAALSLFRFFGSCWFLIIRMFRGV</sequence>
<evidence type="ECO:0000256" key="4">
    <source>
        <dbReference type="ARBA" id="ARBA00022676"/>
    </source>
</evidence>
<reference evidence="13 14" key="1">
    <citation type="submission" date="2023-08" db="EMBL/GenBank/DDBJ databases">
        <authorList>
            <person name="Palmer J.M."/>
        </authorList>
    </citation>
    <scope>NUCLEOTIDE SEQUENCE [LARGE SCALE GENOMIC DNA]</scope>
    <source>
        <strain evidence="13 14">TWF481</strain>
    </source>
</reference>
<keyword evidence="8 10" id="KW-0472">Membrane</keyword>
<feature type="transmembrane region" description="Helical" evidence="10">
    <location>
        <begin position="730"/>
        <end position="754"/>
    </location>
</feature>
<dbReference type="EMBL" id="JAVHJL010000003">
    <property type="protein sequence ID" value="KAK6507238.1"/>
    <property type="molecule type" value="Genomic_DNA"/>
</dbReference>
<dbReference type="PANTHER" id="PTHR22914:SF9">
    <property type="entry name" value="CHITIN SYNTHASE 1"/>
    <property type="match status" value="1"/>
</dbReference>
<dbReference type="InterPro" id="IPR029044">
    <property type="entry name" value="Nucleotide-diphossugar_trans"/>
</dbReference>
<evidence type="ECO:0000256" key="7">
    <source>
        <dbReference type="ARBA" id="ARBA00022989"/>
    </source>
</evidence>
<evidence type="ECO:0000256" key="1">
    <source>
        <dbReference type="ARBA" id="ARBA00004651"/>
    </source>
</evidence>
<accession>A0AAV9WK79</accession>
<feature type="transmembrane region" description="Helical" evidence="10">
    <location>
        <begin position="910"/>
        <end position="930"/>
    </location>
</feature>